<dbReference type="EMBL" id="OZ034826">
    <property type="protein sequence ID" value="CAL1681768.1"/>
    <property type="molecule type" value="Genomic_DNA"/>
</dbReference>
<organism evidence="2 3">
    <name type="scientific">Lasius platythorax</name>
    <dbReference type="NCBI Taxonomy" id="488582"/>
    <lineage>
        <taxon>Eukaryota</taxon>
        <taxon>Metazoa</taxon>
        <taxon>Ecdysozoa</taxon>
        <taxon>Arthropoda</taxon>
        <taxon>Hexapoda</taxon>
        <taxon>Insecta</taxon>
        <taxon>Pterygota</taxon>
        <taxon>Neoptera</taxon>
        <taxon>Endopterygota</taxon>
        <taxon>Hymenoptera</taxon>
        <taxon>Apocrita</taxon>
        <taxon>Aculeata</taxon>
        <taxon>Formicoidea</taxon>
        <taxon>Formicidae</taxon>
        <taxon>Formicinae</taxon>
        <taxon>Lasius</taxon>
        <taxon>Lasius</taxon>
    </lineage>
</organism>
<evidence type="ECO:0000313" key="3">
    <source>
        <dbReference type="Proteomes" id="UP001497644"/>
    </source>
</evidence>
<dbReference type="Proteomes" id="UP001497644">
    <property type="component" value="Chromosome 3"/>
</dbReference>
<accession>A0AAV2NN41</accession>
<evidence type="ECO:0000313" key="2">
    <source>
        <dbReference type="EMBL" id="CAL1681768.1"/>
    </source>
</evidence>
<reference evidence="2" key="1">
    <citation type="submission" date="2024-04" db="EMBL/GenBank/DDBJ databases">
        <authorList>
            <consortium name="Molecular Ecology Group"/>
        </authorList>
    </citation>
    <scope>NUCLEOTIDE SEQUENCE</scope>
</reference>
<keyword evidence="3" id="KW-1185">Reference proteome</keyword>
<protein>
    <submittedName>
        <fullName evidence="2">Uncharacterized protein</fullName>
    </submittedName>
</protein>
<feature type="region of interest" description="Disordered" evidence="1">
    <location>
        <begin position="68"/>
        <end position="90"/>
    </location>
</feature>
<evidence type="ECO:0000256" key="1">
    <source>
        <dbReference type="SAM" id="MobiDB-lite"/>
    </source>
</evidence>
<proteinExistence type="predicted"/>
<sequence>MRCDDGAPSEHRSCTYKAMSASKGVAIIYRERANTHLNSNTALAIILGLKTPEEESGQRIRTVGGTEIKRRSHATTDCSRHTAGESNGEL</sequence>
<gene>
    <name evidence="2" type="ORF">LPLAT_LOCUS7714</name>
</gene>
<dbReference type="AlphaFoldDB" id="A0AAV2NN41"/>
<name>A0AAV2NN41_9HYME</name>